<dbReference type="InterPro" id="IPR036412">
    <property type="entry name" value="HAD-like_sf"/>
</dbReference>
<dbReference type="Proteomes" id="UP000724672">
    <property type="component" value="Unassembled WGS sequence"/>
</dbReference>
<reference evidence="1" key="1">
    <citation type="submission" date="2019-12" db="EMBL/GenBank/DDBJ databases">
        <title>Clostridiaceae gen. nov. sp. nov., isolated from sediment in Xinjiang, China.</title>
        <authorList>
            <person name="Zhang R."/>
        </authorList>
    </citation>
    <scope>NUCLEOTIDE SEQUENCE</scope>
    <source>
        <strain evidence="1">D2Q-11</strain>
    </source>
</reference>
<dbReference type="PROSITE" id="PS01228">
    <property type="entry name" value="COF_1"/>
    <property type="match status" value="1"/>
</dbReference>
<dbReference type="EMBL" id="WSFT01000051">
    <property type="protein sequence ID" value="MBS4539551.1"/>
    <property type="molecule type" value="Genomic_DNA"/>
</dbReference>
<dbReference type="NCBIfam" id="TIGR01484">
    <property type="entry name" value="HAD-SF-IIB"/>
    <property type="match status" value="1"/>
</dbReference>
<name>A0A942V0B4_9FIRM</name>
<dbReference type="GO" id="GO:0000287">
    <property type="term" value="F:magnesium ion binding"/>
    <property type="evidence" value="ECO:0007669"/>
    <property type="project" value="TreeGrafter"/>
</dbReference>
<protein>
    <submittedName>
        <fullName evidence="1">Cof-type HAD-IIB family hydrolase</fullName>
    </submittedName>
</protein>
<keyword evidence="1" id="KW-0378">Hydrolase</keyword>
<dbReference type="AlphaFoldDB" id="A0A942V0B4"/>
<accession>A0A942V0B4</accession>
<sequence>MDYKLVAIDLDGTLLTDDKEISKDNLDTLRSLIDKGIEVIIATGRRYWSAKKLIENLNMNIIIISNNGNIVRRVKDDKILIEKYLDLKDFNMLLREGKKLNLHPILHTNSYEKGWDFVVEYDINDKRYKNYISSEEKRYKRIRNFIDYEDDKILVACYLDEYKKLDSFIKEIENKYPNKFSYHIMRNLNKSGPILEVMNPLGSKWNSIMEYANEKDIMDKEIITIGDDNNDVEMLKESGLGIAMKNGCNEAKQSSDIISSRDNNNSGVAFELKRIFDI</sequence>
<dbReference type="NCBIfam" id="TIGR00099">
    <property type="entry name" value="Cof-subfamily"/>
    <property type="match status" value="1"/>
</dbReference>
<dbReference type="InterPro" id="IPR006379">
    <property type="entry name" value="HAD-SF_hydro_IIB"/>
</dbReference>
<dbReference type="GO" id="GO:0016791">
    <property type="term" value="F:phosphatase activity"/>
    <property type="evidence" value="ECO:0007669"/>
    <property type="project" value="TreeGrafter"/>
</dbReference>
<organism evidence="1 2">
    <name type="scientific">Anaeromonas frigoriresistens</name>
    <dbReference type="NCBI Taxonomy" id="2683708"/>
    <lineage>
        <taxon>Bacteria</taxon>
        <taxon>Bacillati</taxon>
        <taxon>Bacillota</taxon>
        <taxon>Tissierellia</taxon>
        <taxon>Tissierellales</taxon>
        <taxon>Thermohalobacteraceae</taxon>
        <taxon>Anaeromonas</taxon>
    </lineage>
</organism>
<dbReference type="InterPro" id="IPR023214">
    <property type="entry name" value="HAD_sf"/>
</dbReference>
<comment type="caution">
    <text evidence="1">The sequence shown here is derived from an EMBL/GenBank/DDBJ whole genome shotgun (WGS) entry which is preliminary data.</text>
</comment>
<dbReference type="SFLD" id="SFLDG01140">
    <property type="entry name" value="C2.B:_Phosphomannomutase_and_P"/>
    <property type="match status" value="1"/>
</dbReference>
<evidence type="ECO:0000313" key="2">
    <source>
        <dbReference type="Proteomes" id="UP000724672"/>
    </source>
</evidence>
<keyword evidence="2" id="KW-1185">Reference proteome</keyword>
<dbReference type="GO" id="GO:0005829">
    <property type="term" value="C:cytosol"/>
    <property type="evidence" value="ECO:0007669"/>
    <property type="project" value="TreeGrafter"/>
</dbReference>
<dbReference type="InterPro" id="IPR000150">
    <property type="entry name" value="Cof"/>
</dbReference>
<proteinExistence type="predicted"/>
<dbReference type="SFLD" id="SFLDS00003">
    <property type="entry name" value="Haloacid_Dehalogenase"/>
    <property type="match status" value="1"/>
</dbReference>
<gene>
    <name evidence="1" type="ORF">GOQ27_13830</name>
</gene>
<dbReference type="Pfam" id="PF08282">
    <property type="entry name" value="Hydrolase_3"/>
    <property type="match status" value="1"/>
</dbReference>
<dbReference type="PANTHER" id="PTHR10000">
    <property type="entry name" value="PHOSPHOSERINE PHOSPHATASE"/>
    <property type="match status" value="1"/>
</dbReference>
<evidence type="ECO:0000313" key="1">
    <source>
        <dbReference type="EMBL" id="MBS4539551.1"/>
    </source>
</evidence>
<dbReference type="SUPFAM" id="SSF56784">
    <property type="entry name" value="HAD-like"/>
    <property type="match status" value="1"/>
</dbReference>
<dbReference type="RefSeq" id="WP_203367470.1">
    <property type="nucleotide sequence ID" value="NZ_WSFT01000051.1"/>
</dbReference>
<dbReference type="Gene3D" id="3.30.1240.10">
    <property type="match status" value="1"/>
</dbReference>
<dbReference type="PANTHER" id="PTHR10000:SF8">
    <property type="entry name" value="HAD SUPERFAMILY HYDROLASE-LIKE, TYPE 3"/>
    <property type="match status" value="1"/>
</dbReference>
<dbReference type="Gene3D" id="3.40.50.1000">
    <property type="entry name" value="HAD superfamily/HAD-like"/>
    <property type="match status" value="1"/>
</dbReference>